<evidence type="ECO:0000313" key="2">
    <source>
        <dbReference type="Proteomes" id="UP001341840"/>
    </source>
</evidence>
<name>A0ABU6SSB4_9FABA</name>
<evidence type="ECO:0008006" key="3">
    <source>
        <dbReference type="Google" id="ProtNLM"/>
    </source>
</evidence>
<organism evidence="1 2">
    <name type="scientific">Stylosanthes scabra</name>
    <dbReference type="NCBI Taxonomy" id="79078"/>
    <lineage>
        <taxon>Eukaryota</taxon>
        <taxon>Viridiplantae</taxon>
        <taxon>Streptophyta</taxon>
        <taxon>Embryophyta</taxon>
        <taxon>Tracheophyta</taxon>
        <taxon>Spermatophyta</taxon>
        <taxon>Magnoliopsida</taxon>
        <taxon>eudicotyledons</taxon>
        <taxon>Gunneridae</taxon>
        <taxon>Pentapetalae</taxon>
        <taxon>rosids</taxon>
        <taxon>fabids</taxon>
        <taxon>Fabales</taxon>
        <taxon>Fabaceae</taxon>
        <taxon>Papilionoideae</taxon>
        <taxon>50 kb inversion clade</taxon>
        <taxon>dalbergioids sensu lato</taxon>
        <taxon>Dalbergieae</taxon>
        <taxon>Pterocarpus clade</taxon>
        <taxon>Stylosanthes</taxon>
    </lineage>
</organism>
<comment type="caution">
    <text evidence="1">The sequence shown here is derived from an EMBL/GenBank/DDBJ whole genome shotgun (WGS) entry which is preliminary data.</text>
</comment>
<reference evidence="1 2" key="1">
    <citation type="journal article" date="2023" name="Plants (Basel)">
        <title>Bridging the Gap: Combining Genomics and Transcriptomics Approaches to Understand Stylosanthes scabra, an Orphan Legume from the Brazilian Caatinga.</title>
        <authorList>
            <person name="Ferreira-Neto J.R.C."/>
            <person name="da Silva M.D."/>
            <person name="Binneck E."/>
            <person name="de Melo N.F."/>
            <person name="da Silva R.H."/>
            <person name="de Melo A.L.T.M."/>
            <person name="Pandolfi V."/>
            <person name="Bustamante F.O."/>
            <person name="Brasileiro-Vidal A.C."/>
            <person name="Benko-Iseppon A.M."/>
        </authorList>
    </citation>
    <scope>NUCLEOTIDE SEQUENCE [LARGE SCALE GENOMIC DNA]</scope>
    <source>
        <tissue evidence="1">Leaves</tissue>
    </source>
</reference>
<dbReference type="PANTHER" id="PTHR47074">
    <property type="entry name" value="BNAC02G40300D PROTEIN"/>
    <property type="match status" value="1"/>
</dbReference>
<protein>
    <recommendedName>
        <fullName evidence="3">RNase H type-1 domain-containing protein</fullName>
    </recommendedName>
</protein>
<accession>A0ABU6SSB4</accession>
<gene>
    <name evidence="1" type="ORF">PIB30_081872</name>
</gene>
<sequence length="116" mass="12875">MRVPPPPGANSPNNWQAPPYHLWKINVDVAVGEDSLIRIGAVIRDWLGRISVAATWLLYLSIQPHKAEALAVRSGNRIAHELVQLALSNSNSVWMEEAPTHISNLILFDIMGPIHE</sequence>
<dbReference type="Proteomes" id="UP001341840">
    <property type="component" value="Unassembled WGS sequence"/>
</dbReference>
<dbReference type="PANTHER" id="PTHR47074:SF11">
    <property type="entry name" value="REVERSE TRANSCRIPTASE-LIKE PROTEIN"/>
    <property type="match status" value="1"/>
</dbReference>
<evidence type="ECO:0000313" key="1">
    <source>
        <dbReference type="EMBL" id="MED6139230.1"/>
    </source>
</evidence>
<keyword evidence="2" id="KW-1185">Reference proteome</keyword>
<dbReference type="EMBL" id="JASCZI010061654">
    <property type="protein sequence ID" value="MED6139230.1"/>
    <property type="molecule type" value="Genomic_DNA"/>
</dbReference>
<dbReference type="InterPro" id="IPR052929">
    <property type="entry name" value="RNase_H-like_EbsB-rel"/>
</dbReference>
<proteinExistence type="predicted"/>